<dbReference type="OrthoDB" id="3283596at2"/>
<keyword evidence="2" id="KW-1185">Reference proteome</keyword>
<protein>
    <submittedName>
        <fullName evidence="1">Uncharacterized protein</fullName>
    </submittedName>
</protein>
<proteinExistence type="predicted"/>
<dbReference type="EMBL" id="RBIL01000001">
    <property type="protein sequence ID" value="RKQ90818.1"/>
    <property type="molecule type" value="Genomic_DNA"/>
</dbReference>
<accession>A0A660L6Z0</accession>
<comment type="caution">
    <text evidence="1">The sequence shown here is derived from an EMBL/GenBank/DDBJ whole genome shotgun (WGS) entry which is preliminary data.</text>
</comment>
<organism evidence="1 2">
    <name type="scientific">Solirubrobacter pauli</name>
    <dbReference type="NCBI Taxonomy" id="166793"/>
    <lineage>
        <taxon>Bacteria</taxon>
        <taxon>Bacillati</taxon>
        <taxon>Actinomycetota</taxon>
        <taxon>Thermoleophilia</taxon>
        <taxon>Solirubrobacterales</taxon>
        <taxon>Solirubrobacteraceae</taxon>
        <taxon>Solirubrobacter</taxon>
    </lineage>
</organism>
<evidence type="ECO:0000313" key="2">
    <source>
        <dbReference type="Proteomes" id="UP000278962"/>
    </source>
</evidence>
<evidence type="ECO:0000313" key="1">
    <source>
        <dbReference type="EMBL" id="RKQ90818.1"/>
    </source>
</evidence>
<dbReference type="RefSeq" id="WP_147447590.1">
    <property type="nucleotide sequence ID" value="NZ_RBIL01000001.1"/>
</dbReference>
<gene>
    <name evidence="1" type="ORF">C8N24_0633</name>
</gene>
<name>A0A660L6Z0_9ACTN</name>
<dbReference type="AlphaFoldDB" id="A0A660L6Z0"/>
<dbReference type="Proteomes" id="UP000278962">
    <property type="component" value="Unassembled WGS sequence"/>
</dbReference>
<reference evidence="1 2" key="1">
    <citation type="submission" date="2018-10" db="EMBL/GenBank/DDBJ databases">
        <title>Genomic Encyclopedia of Archaeal and Bacterial Type Strains, Phase II (KMG-II): from individual species to whole genera.</title>
        <authorList>
            <person name="Goeker M."/>
        </authorList>
    </citation>
    <scope>NUCLEOTIDE SEQUENCE [LARGE SCALE GENOMIC DNA]</scope>
    <source>
        <strain evidence="1 2">DSM 14954</strain>
    </source>
</reference>
<dbReference type="Gene3D" id="3.30.420.430">
    <property type="match status" value="1"/>
</dbReference>
<sequence length="493" mass="51687">MGAAALSFPAHARAGTYEVVACAAAQGANRAWVPFNTDASGLVTEDGCAAVMGGAADGLSSRDRVPAPPNAVAGTEAGWRFPAPPGTAISRITAQYYLGQFSSGEWLPFLRTADGTVLDSCVPASGQTRCERGASAFDPLGPSSSFAVNTSAVEAGVRCAAPSGTCGNGVGLNAAWMAMYSARVQINDLLLPSLVAPTGSLWADGFQSGARSATVAATDNTGIRSTWIAIDDTRRSSATRNCDYTRTIPCTNETGATLSLDTRTIPDGAHLATVGADDAGGNTSSESRMIVVDNTAPTAPVNLTLDGNARRSINSFNLAWRVPEGQVAPISAARWSLCPRGKSTSAECITGPGTTAQTLDGVAAPAIGDWDLRVWLVDAAGNANPSAAAGPLRLTLLGHDPRVRIRSVRRAGRLVRVSGITRARSGRINVRVERRVGGRTLRVQGTVRIRDGRWTRRLRLTTRMAQFMRLNAIARFDAQQGYRAAVARRAVPR</sequence>